<comment type="caution">
    <text evidence="2">The sequence shown here is derived from an EMBL/GenBank/DDBJ whole genome shotgun (WGS) entry which is preliminary data.</text>
</comment>
<accession>A0ABS3SZL8</accession>
<sequence>MPLKPLKRHKALQPLSREHHFGLLLCYKIRMGFRYHIAPIRIRTYASWFYKTHLIPHFEIEETHIFPVLGNDHELVKRALTEHKSIIQLFEKNNDDTVTLQHIEDQLEQHIRFEERVLFPEIQNVASEAEFLHIEKIHNSESFVENTTDVFWVK</sequence>
<proteinExistence type="predicted"/>
<organism evidence="2 3">
    <name type="scientific">Winogradskyella pelagia</name>
    <dbReference type="NCBI Taxonomy" id="2819984"/>
    <lineage>
        <taxon>Bacteria</taxon>
        <taxon>Pseudomonadati</taxon>
        <taxon>Bacteroidota</taxon>
        <taxon>Flavobacteriia</taxon>
        <taxon>Flavobacteriales</taxon>
        <taxon>Flavobacteriaceae</taxon>
        <taxon>Winogradskyella</taxon>
    </lineage>
</organism>
<evidence type="ECO:0000259" key="1">
    <source>
        <dbReference type="Pfam" id="PF01814"/>
    </source>
</evidence>
<feature type="domain" description="Hemerythrin-like" evidence="1">
    <location>
        <begin position="49"/>
        <end position="121"/>
    </location>
</feature>
<reference evidence="2 3" key="1">
    <citation type="submission" date="2021-03" db="EMBL/GenBank/DDBJ databases">
        <title>Winogradskyella sp. nov., isolated from costal sediment.</title>
        <authorList>
            <person name="Gao C."/>
        </authorList>
    </citation>
    <scope>NUCLEOTIDE SEQUENCE [LARGE SCALE GENOMIC DNA]</scope>
    <source>
        <strain evidence="2 3">DF17</strain>
    </source>
</reference>
<gene>
    <name evidence="2" type="ORF">J4050_04135</name>
</gene>
<dbReference type="RefSeq" id="WP_208152683.1">
    <property type="nucleotide sequence ID" value="NZ_JAGEVF010000002.1"/>
</dbReference>
<keyword evidence="3" id="KW-1185">Reference proteome</keyword>
<dbReference type="EMBL" id="JAGEVF010000002">
    <property type="protein sequence ID" value="MBO3115920.1"/>
    <property type="molecule type" value="Genomic_DNA"/>
</dbReference>
<evidence type="ECO:0000313" key="3">
    <source>
        <dbReference type="Proteomes" id="UP000676776"/>
    </source>
</evidence>
<evidence type="ECO:0000313" key="2">
    <source>
        <dbReference type="EMBL" id="MBO3115920.1"/>
    </source>
</evidence>
<dbReference type="Gene3D" id="1.20.120.520">
    <property type="entry name" value="nmb1532 protein domain like"/>
    <property type="match status" value="1"/>
</dbReference>
<dbReference type="Proteomes" id="UP000676776">
    <property type="component" value="Unassembled WGS sequence"/>
</dbReference>
<protein>
    <submittedName>
        <fullName evidence="2">Hemerythrin domain-containing protein</fullName>
    </submittedName>
</protein>
<dbReference type="InterPro" id="IPR012312">
    <property type="entry name" value="Hemerythrin-like"/>
</dbReference>
<name>A0ABS3SZL8_9FLAO</name>
<dbReference type="Pfam" id="PF01814">
    <property type="entry name" value="Hemerythrin"/>
    <property type="match status" value="1"/>
</dbReference>